<dbReference type="SUPFAM" id="SSF55821">
    <property type="entry name" value="YrdC/RibB"/>
    <property type="match status" value="1"/>
</dbReference>
<evidence type="ECO:0000256" key="7">
    <source>
        <dbReference type="ARBA" id="ARBA00022694"/>
    </source>
</evidence>
<evidence type="ECO:0000256" key="9">
    <source>
        <dbReference type="ARBA" id="ARBA00022741"/>
    </source>
</evidence>
<dbReference type="InterPro" id="IPR006070">
    <property type="entry name" value="Sua5-like_dom"/>
</dbReference>
<dbReference type="GO" id="GO:0061710">
    <property type="term" value="F:L-threonylcarbamoyladenylate synthase"/>
    <property type="evidence" value="ECO:0007669"/>
    <property type="project" value="UniProtKB-EC"/>
</dbReference>
<evidence type="ECO:0000256" key="1">
    <source>
        <dbReference type="ARBA" id="ARBA00004496"/>
    </source>
</evidence>
<keyword evidence="8 13" id="KW-0548">Nucleotidyltransferase</keyword>
<evidence type="ECO:0000256" key="2">
    <source>
        <dbReference type="ARBA" id="ARBA00007663"/>
    </source>
</evidence>
<feature type="binding site" evidence="14">
    <location>
        <position position="136"/>
    </location>
    <ligand>
        <name>L-threonine</name>
        <dbReference type="ChEBI" id="CHEBI:57926"/>
    </ligand>
</feature>
<evidence type="ECO:0000256" key="4">
    <source>
        <dbReference type="ARBA" id="ARBA00015492"/>
    </source>
</evidence>
<reference evidence="16 17" key="1">
    <citation type="journal article" date="2015" name="Proc. Natl. Acad. Sci. U.S.A.">
        <title>Expanded metabolic versatility of ubiquitous nitrite-oxidizing bacteria from the genus Nitrospira.</title>
        <authorList>
            <person name="Koch H."/>
            <person name="Lucker S."/>
            <person name="Albertsen M."/>
            <person name="Kitzinger K."/>
            <person name="Herbold C."/>
            <person name="Spieck E."/>
            <person name="Nielsen P.H."/>
            <person name="Wagner M."/>
            <person name="Daims H."/>
        </authorList>
    </citation>
    <scope>NUCLEOTIDE SEQUENCE [LARGE SCALE GENOMIC DNA]</scope>
    <source>
        <strain evidence="16 17">NSP M-1</strain>
    </source>
</reference>
<dbReference type="InterPro" id="IPR038385">
    <property type="entry name" value="Sua5/YwlC_C"/>
</dbReference>
<dbReference type="NCBIfam" id="TIGR00057">
    <property type="entry name" value="L-threonylcarbamoyladenylate synthase"/>
    <property type="match status" value="1"/>
</dbReference>
<dbReference type="InterPro" id="IPR050156">
    <property type="entry name" value="TC-AMP_synthase_SUA5"/>
</dbReference>
<keyword evidence="17" id="KW-1185">Reference proteome</keyword>
<feature type="binding site" evidence="14">
    <location>
        <position position="62"/>
    </location>
    <ligand>
        <name>L-threonine</name>
        <dbReference type="ChEBI" id="CHEBI:57926"/>
    </ligand>
</feature>
<organism evidence="16 17">
    <name type="scientific">Nitrospira moscoviensis</name>
    <dbReference type="NCBI Taxonomy" id="42253"/>
    <lineage>
        <taxon>Bacteria</taxon>
        <taxon>Pseudomonadati</taxon>
        <taxon>Nitrospirota</taxon>
        <taxon>Nitrospiria</taxon>
        <taxon>Nitrospirales</taxon>
        <taxon>Nitrospiraceae</taxon>
        <taxon>Nitrospira</taxon>
    </lineage>
</organism>
<gene>
    <name evidence="16" type="primary">ywlC</name>
    <name evidence="16" type="ORF">NITMOv2_3287</name>
</gene>
<evidence type="ECO:0000256" key="13">
    <source>
        <dbReference type="PIRNR" id="PIRNR004930"/>
    </source>
</evidence>
<dbReference type="OrthoDB" id="9814580at2"/>
<evidence type="ECO:0000256" key="10">
    <source>
        <dbReference type="ARBA" id="ARBA00022840"/>
    </source>
</evidence>
<comment type="similarity">
    <text evidence="2 13">Belongs to the SUA5 family.</text>
</comment>
<dbReference type="PANTHER" id="PTHR17490:SF16">
    <property type="entry name" value="THREONYLCARBAMOYL-AMP SYNTHASE"/>
    <property type="match status" value="1"/>
</dbReference>
<dbReference type="GO" id="GO:0005524">
    <property type="term" value="F:ATP binding"/>
    <property type="evidence" value="ECO:0007669"/>
    <property type="project" value="UniProtKB-UniRule"/>
</dbReference>
<dbReference type="GO" id="GO:0006450">
    <property type="term" value="P:regulation of translational fidelity"/>
    <property type="evidence" value="ECO:0007669"/>
    <property type="project" value="TreeGrafter"/>
</dbReference>
<evidence type="ECO:0000256" key="12">
    <source>
        <dbReference type="ARBA" id="ARBA00048366"/>
    </source>
</evidence>
<dbReference type="PROSITE" id="PS51163">
    <property type="entry name" value="YRDC"/>
    <property type="match status" value="1"/>
</dbReference>
<dbReference type="GO" id="GO:0008033">
    <property type="term" value="P:tRNA processing"/>
    <property type="evidence" value="ECO:0007669"/>
    <property type="project" value="UniProtKB-KW"/>
</dbReference>
<dbReference type="Pfam" id="PF03481">
    <property type="entry name" value="Sua5_C"/>
    <property type="match status" value="1"/>
</dbReference>
<dbReference type="FunFam" id="3.90.870.10:FF:000009">
    <property type="entry name" value="Threonylcarbamoyl-AMP synthase, putative"/>
    <property type="match status" value="1"/>
</dbReference>
<evidence type="ECO:0000256" key="6">
    <source>
        <dbReference type="ARBA" id="ARBA00022679"/>
    </source>
</evidence>
<comment type="function">
    <text evidence="13">Required for the formation of a threonylcarbamoyl group on adenosine at position 37 (t(6)A37) in tRNAs that read codons beginning with adenine.</text>
</comment>
<dbReference type="InterPro" id="IPR010923">
    <property type="entry name" value="T(6)A37_SUA5"/>
</dbReference>
<dbReference type="InterPro" id="IPR017945">
    <property type="entry name" value="DHBP_synth_RibB-like_a/b_dom"/>
</dbReference>
<dbReference type="GO" id="GO:0005737">
    <property type="term" value="C:cytoplasm"/>
    <property type="evidence" value="ECO:0007669"/>
    <property type="project" value="UniProtKB-SubCell"/>
</dbReference>
<sequence length="343" mass="36553">MILPGNDPAALRVAADTVRAGGLVAFPTETVYGLGCDALNPDAVQQVFRAKRRPAFDPLIVHVADRTRLDLIVRDVPPRAQRLMERFWPGPLTLVLPKQARVPDAVTAGRPTVAVRQPAHPVARALLKAAGIPIAAPSANPFGYVSPTTASHVLDGLGEEVSVILDGGPCPIGVESTILSLADSTPRLLRPGGIARQDIEAVIGLVEGPASQGSVSLAPGQSPRHYATRTPVTILSGDRHPEAQERAGLLAMSPATHHRLGGRFCAVEVLSSSGDLAEAAANLFAALRRLDRLELDRLYVEPCPELGLGAAIMDRLRRCAVPHELLSLQRKHRTQGYRTEEAL</sequence>
<protein>
    <recommendedName>
        <fullName evidence="4 13">Threonylcarbamoyl-AMP synthase</fullName>
        <shortName evidence="13">TC-AMP synthase</shortName>
        <ecNumber evidence="3 13">2.7.7.87</ecNumber>
    </recommendedName>
    <alternativeName>
        <fullName evidence="11 13">L-threonylcarbamoyladenylate synthase</fullName>
    </alternativeName>
</protein>
<feature type="binding site" evidence="14">
    <location>
        <position position="138"/>
    </location>
    <ligand>
        <name>ATP</name>
        <dbReference type="ChEBI" id="CHEBI:30616"/>
    </ligand>
</feature>
<feature type="binding site" evidence="14">
    <location>
        <position position="116"/>
    </location>
    <ligand>
        <name>L-threonine</name>
        <dbReference type="ChEBI" id="CHEBI:57926"/>
    </ligand>
</feature>
<comment type="catalytic activity">
    <reaction evidence="12 13">
        <text>L-threonine + hydrogencarbonate + ATP = L-threonylcarbamoyladenylate + diphosphate + H2O</text>
        <dbReference type="Rhea" id="RHEA:36407"/>
        <dbReference type="ChEBI" id="CHEBI:15377"/>
        <dbReference type="ChEBI" id="CHEBI:17544"/>
        <dbReference type="ChEBI" id="CHEBI:30616"/>
        <dbReference type="ChEBI" id="CHEBI:33019"/>
        <dbReference type="ChEBI" id="CHEBI:57926"/>
        <dbReference type="ChEBI" id="CHEBI:73682"/>
        <dbReference type="EC" id="2.7.7.87"/>
    </reaction>
</comment>
<evidence type="ECO:0000256" key="14">
    <source>
        <dbReference type="PIRSR" id="PIRSR004930-1"/>
    </source>
</evidence>
<keyword evidence="7 13" id="KW-0819">tRNA processing</keyword>
<keyword evidence="6 13" id="KW-0808">Transferase</keyword>
<dbReference type="PANTHER" id="PTHR17490">
    <property type="entry name" value="SUA5"/>
    <property type="match status" value="1"/>
</dbReference>
<proteinExistence type="inferred from homology"/>
<keyword evidence="5 13" id="KW-0963">Cytoplasm</keyword>
<dbReference type="EC" id="2.7.7.87" evidence="3 13"/>
<evidence type="ECO:0000313" key="16">
    <source>
        <dbReference type="EMBL" id="ALA59680.1"/>
    </source>
</evidence>
<evidence type="ECO:0000256" key="11">
    <source>
        <dbReference type="ARBA" id="ARBA00029774"/>
    </source>
</evidence>
<feature type="binding site" evidence="14">
    <location>
        <position position="176"/>
    </location>
    <ligand>
        <name>L-threonine</name>
        <dbReference type="ChEBI" id="CHEBI:57926"/>
    </ligand>
</feature>
<dbReference type="InterPro" id="IPR005145">
    <property type="entry name" value="Sua5_C"/>
</dbReference>
<comment type="subcellular location">
    <subcellularLocation>
        <location evidence="1 13">Cytoplasm</location>
    </subcellularLocation>
</comment>
<feature type="binding site" evidence="14">
    <location>
        <position position="226"/>
    </location>
    <ligand>
        <name>ATP</name>
        <dbReference type="ChEBI" id="CHEBI:30616"/>
    </ligand>
</feature>
<feature type="binding site" evidence="14">
    <location>
        <position position="112"/>
    </location>
    <ligand>
        <name>ATP</name>
        <dbReference type="ChEBI" id="CHEBI:30616"/>
    </ligand>
</feature>
<name>A0A0K2GFE1_NITMO</name>
<dbReference type="AlphaFoldDB" id="A0A0K2GFE1"/>
<feature type="binding site" evidence="14">
    <location>
        <position position="53"/>
    </location>
    <ligand>
        <name>ATP</name>
        <dbReference type="ChEBI" id="CHEBI:30616"/>
    </ligand>
</feature>
<dbReference type="KEGG" id="nmv:NITMOv2_3287"/>
<dbReference type="Gene3D" id="3.90.870.10">
    <property type="entry name" value="DHBP synthase"/>
    <property type="match status" value="1"/>
</dbReference>
<dbReference type="PIRSF" id="PIRSF004930">
    <property type="entry name" value="Tln_factor_SUA5"/>
    <property type="match status" value="1"/>
</dbReference>
<evidence type="ECO:0000313" key="17">
    <source>
        <dbReference type="Proteomes" id="UP000069205"/>
    </source>
</evidence>
<evidence type="ECO:0000256" key="3">
    <source>
        <dbReference type="ARBA" id="ARBA00012584"/>
    </source>
</evidence>
<dbReference type="GO" id="GO:0003725">
    <property type="term" value="F:double-stranded RNA binding"/>
    <property type="evidence" value="ECO:0007669"/>
    <property type="project" value="UniProtKB-UniRule"/>
</dbReference>
<dbReference type="PATRIC" id="fig|42253.5.peg.3241"/>
<dbReference type="STRING" id="42253.NITMOv2_3287"/>
<keyword evidence="10 13" id="KW-0067">ATP-binding</keyword>
<feature type="domain" description="YrdC-like" evidence="15">
    <location>
        <begin position="8"/>
        <end position="194"/>
    </location>
</feature>
<evidence type="ECO:0000256" key="5">
    <source>
        <dbReference type="ARBA" id="ARBA00022490"/>
    </source>
</evidence>
<keyword evidence="9 13" id="KW-0547">Nucleotide-binding</keyword>
<evidence type="ECO:0000256" key="8">
    <source>
        <dbReference type="ARBA" id="ARBA00022695"/>
    </source>
</evidence>
<feature type="binding site" evidence="14">
    <location>
        <position position="146"/>
    </location>
    <ligand>
        <name>ATP</name>
        <dbReference type="ChEBI" id="CHEBI:30616"/>
    </ligand>
</feature>
<dbReference type="Gene3D" id="3.40.50.11030">
    <property type="entry name" value="Threonylcarbamoyl-AMP synthase, C-terminal domain"/>
    <property type="match status" value="1"/>
</dbReference>
<evidence type="ECO:0000259" key="15">
    <source>
        <dbReference type="PROSITE" id="PS51163"/>
    </source>
</evidence>
<dbReference type="GO" id="GO:0000049">
    <property type="term" value="F:tRNA binding"/>
    <property type="evidence" value="ECO:0007669"/>
    <property type="project" value="TreeGrafter"/>
</dbReference>
<dbReference type="Proteomes" id="UP000069205">
    <property type="component" value="Chromosome"/>
</dbReference>
<accession>A0A0K2GFE1</accession>
<dbReference type="EMBL" id="CP011801">
    <property type="protein sequence ID" value="ALA59680.1"/>
    <property type="molecule type" value="Genomic_DNA"/>
</dbReference>
<feature type="binding site" evidence="14">
    <location>
        <position position="190"/>
    </location>
    <ligand>
        <name>ATP</name>
        <dbReference type="ChEBI" id="CHEBI:30616"/>
    </ligand>
</feature>
<dbReference type="RefSeq" id="WP_083448067.1">
    <property type="nucleotide sequence ID" value="NZ_CP011801.1"/>
</dbReference>
<dbReference type="Pfam" id="PF01300">
    <property type="entry name" value="Sua5_yciO_yrdC"/>
    <property type="match status" value="1"/>
</dbReference>
<feature type="binding site" evidence="14">
    <location>
        <position position="30"/>
    </location>
    <ligand>
        <name>L-threonine</name>
        <dbReference type="ChEBI" id="CHEBI:57926"/>
    </ligand>
</feature>